<evidence type="ECO:0000256" key="1">
    <source>
        <dbReference type="ARBA" id="ARBA00023015"/>
    </source>
</evidence>
<dbReference type="InterPro" id="IPR000843">
    <property type="entry name" value="HTH_LacI"/>
</dbReference>
<evidence type="ECO:0000256" key="2">
    <source>
        <dbReference type="ARBA" id="ARBA00023125"/>
    </source>
</evidence>
<dbReference type="Gene3D" id="1.10.260.40">
    <property type="entry name" value="lambda repressor-like DNA-binding domains"/>
    <property type="match status" value="1"/>
</dbReference>
<evidence type="ECO:0000259" key="4">
    <source>
        <dbReference type="PROSITE" id="PS50932"/>
    </source>
</evidence>
<dbReference type="Gene3D" id="3.40.50.2300">
    <property type="match status" value="2"/>
</dbReference>
<dbReference type="InterPro" id="IPR046335">
    <property type="entry name" value="LacI/GalR-like_sensor"/>
</dbReference>
<dbReference type="PANTHER" id="PTHR30146:SF109">
    <property type="entry name" value="HTH-TYPE TRANSCRIPTIONAL REGULATOR GALS"/>
    <property type="match status" value="1"/>
</dbReference>
<dbReference type="PANTHER" id="PTHR30146">
    <property type="entry name" value="LACI-RELATED TRANSCRIPTIONAL REPRESSOR"/>
    <property type="match status" value="1"/>
</dbReference>
<dbReference type="CDD" id="cd01392">
    <property type="entry name" value="HTH_LacI"/>
    <property type="match status" value="1"/>
</dbReference>
<evidence type="ECO:0000313" key="6">
    <source>
        <dbReference type="Proteomes" id="UP000633509"/>
    </source>
</evidence>
<organism evidence="5 6">
    <name type="scientific">Nonomuraea angiospora</name>
    <dbReference type="NCBI Taxonomy" id="46172"/>
    <lineage>
        <taxon>Bacteria</taxon>
        <taxon>Bacillati</taxon>
        <taxon>Actinomycetota</taxon>
        <taxon>Actinomycetes</taxon>
        <taxon>Streptosporangiales</taxon>
        <taxon>Streptosporangiaceae</taxon>
        <taxon>Nonomuraea</taxon>
    </lineage>
</organism>
<dbReference type="Pfam" id="PF00356">
    <property type="entry name" value="LacI"/>
    <property type="match status" value="1"/>
</dbReference>
<evidence type="ECO:0000313" key="5">
    <source>
        <dbReference type="EMBL" id="MBE1587936.1"/>
    </source>
</evidence>
<dbReference type="SUPFAM" id="SSF47413">
    <property type="entry name" value="lambda repressor-like DNA-binding domains"/>
    <property type="match status" value="1"/>
</dbReference>
<protein>
    <submittedName>
        <fullName evidence="5">LacI family transcriptional regulator</fullName>
    </submittedName>
</protein>
<dbReference type="EMBL" id="JADBEK010000001">
    <property type="protein sequence ID" value="MBE1587936.1"/>
    <property type="molecule type" value="Genomic_DNA"/>
</dbReference>
<dbReference type="CDD" id="cd06267">
    <property type="entry name" value="PBP1_LacI_sugar_binding-like"/>
    <property type="match status" value="1"/>
</dbReference>
<dbReference type="SUPFAM" id="SSF53822">
    <property type="entry name" value="Periplasmic binding protein-like I"/>
    <property type="match status" value="1"/>
</dbReference>
<keyword evidence="6" id="KW-1185">Reference proteome</keyword>
<dbReference type="InterPro" id="IPR010982">
    <property type="entry name" value="Lambda_DNA-bd_dom_sf"/>
</dbReference>
<dbReference type="InterPro" id="IPR028082">
    <property type="entry name" value="Peripla_BP_I"/>
</dbReference>
<dbReference type="RefSeq" id="WP_192788244.1">
    <property type="nucleotide sequence ID" value="NZ_JADBEK010000001.1"/>
</dbReference>
<keyword evidence="1" id="KW-0805">Transcription regulation</keyword>
<gene>
    <name evidence="5" type="ORF">H4W80_006194</name>
</gene>
<keyword evidence="2" id="KW-0238">DNA-binding</keyword>
<evidence type="ECO:0000256" key="3">
    <source>
        <dbReference type="ARBA" id="ARBA00023163"/>
    </source>
</evidence>
<keyword evidence="3" id="KW-0804">Transcription</keyword>
<dbReference type="PROSITE" id="PS50932">
    <property type="entry name" value="HTH_LACI_2"/>
    <property type="match status" value="1"/>
</dbReference>
<proteinExistence type="predicted"/>
<accession>A0ABR9M6J9</accession>
<name>A0ABR9M6J9_9ACTN</name>
<feature type="domain" description="HTH lacI-type" evidence="4">
    <location>
        <begin position="6"/>
        <end position="61"/>
    </location>
</feature>
<reference evidence="5 6" key="1">
    <citation type="submission" date="2020-10" db="EMBL/GenBank/DDBJ databases">
        <title>Sequencing the genomes of 1000 actinobacteria strains.</title>
        <authorList>
            <person name="Klenk H.-P."/>
        </authorList>
    </citation>
    <scope>NUCLEOTIDE SEQUENCE [LARGE SCALE GENOMIC DNA]</scope>
    <source>
        <strain evidence="5 6">DSM 43173</strain>
    </source>
</reference>
<dbReference type="Proteomes" id="UP000633509">
    <property type="component" value="Unassembled WGS sequence"/>
</dbReference>
<comment type="caution">
    <text evidence="5">The sequence shown here is derived from an EMBL/GenBank/DDBJ whole genome shotgun (WGS) entry which is preliminary data.</text>
</comment>
<dbReference type="SMART" id="SM00354">
    <property type="entry name" value="HTH_LACI"/>
    <property type="match status" value="1"/>
</dbReference>
<dbReference type="Pfam" id="PF13377">
    <property type="entry name" value="Peripla_BP_3"/>
    <property type="match status" value="1"/>
</dbReference>
<sequence length="333" mass="34190">MRKRPSTLADVARRAGTSTAVVSYVMNNGPRPVAAATRERVLAAAAELGYRPNRIARALRSRTTGVAGLVLADASNPYFGALARHVERALEGRDLLTLVGNAGYSAQRQRHLVERFLAAQVDGLVIVSADSVGDVAEVAEAAGVPAVYVHHGPPGAPVAAADNQDAVREAVAHLRGHGHRHVAFLAGPDDEGPVGVRRAAWQAAVAGDPGAALLRCDYSRAAADALTRGLAAAGTLPRALVTATDEQAIGVLSGAWARGLAVPDRLAVISLDGTPESAHTAPALTVTEQPLQAMAEQAVALLFDEAAAPLAARAALIPRRSCGCAGGDLDLVS</sequence>